<reference evidence="1 2" key="1">
    <citation type="journal article" date="2013" name="PLoS Genet.">
        <title>The genome and development-dependent transcriptomes of Pyronema confluens: a window into fungal evolution.</title>
        <authorList>
            <person name="Traeger S."/>
            <person name="Altegoer F."/>
            <person name="Freitag M."/>
            <person name="Gabaldon T."/>
            <person name="Kempken F."/>
            <person name="Kumar A."/>
            <person name="Marcet-Houben M."/>
            <person name="Poggeler S."/>
            <person name="Stajich J.E."/>
            <person name="Nowrousian M."/>
        </authorList>
    </citation>
    <scope>NUCLEOTIDE SEQUENCE [LARGE SCALE GENOMIC DNA]</scope>
    <source>
        <strain evidence="2">CBS 100304</strain>
        <tissue evidence="1">Vegetative mycelium</tissue>
    </source>
</reference>
<accession>U4LJ38</accession>
<gene>
    <name evidence="1" type="ORF">PCON_11918</name>
</gene>
<dbReference type="Proteomes" id="UP000018144">
    <property type="component" value="Unassembled WGS sequence"/>
</dbReference>
<name>U4LJ38_PYROM</name>
<evidence type="ECO:0000313" key="1">
    <source>
        <dbReference type="EMBL" id="CCX12324.1"/>
    </source>
</evidence>
<protein>
    <submittedName>
        <fullName evidence="1">Uncharacterized protein</fullName>
    </submittedName>
</protein>
<dbReference type="AlphaFoldDB" id="U4LJ38"/>
<sequence length="76" mass="8105">MMTPVTKLGLVNEPTTTVAAPTRVIAAWVPTLGGTWVLYEQVNTLTLTWPKFKNDGADLNIRGATCMTTSAGTPGR</sequence>
<evidence type="ECO:0000313" key="2">
    <source>
        <dbReference type="Proteomes" id="UP000018144"/>
    </source>
</evidence>
<dbReference type="EMBL" id="HF935698">
    <property type="protein sequence ID" value="CCX12324.1"/>
    <property type="molecule type" value="Genomic_DNA"/>
</dbReference>
<organism evidence="1 2">
    <name type="scientific">Pyronema omphalodes (strain CBS 100304)</name>
    <name type="common">Pyronema confluens</name>
    <dbReference type="NCBI Taxonomy" id="1076935"/>
    <lineage>
        <taxon>Eukaryota</taxon>
        <taxon>Fungi</taxon>
        <taxon>Dikarya</taxon>
        <taxon>Ascomycota</taxon>
        <taxon>Pezizomycotina</taxon>
        <taxon>Pezizomycetes</taxon>
        <taxon>Pezizales</taxon>
        <taxon>Pyronemataceae</taxon>
        <taxon>Pyronema</taxon>
    </lineage>
</organism>
<keyword evidence="2" id="KW-1185">Reference proteome</keyword>
<proteinExistence type="predicted"/>